<dbReference type="Proteomes" id="UP001596071">
    <property type="component" value="Unassembled WGS sequence"/>
</dbReference>
<evidence type="ECO:0000313" key="3">
    <source>
        <dbReference type="Proteomes" id="UP001596071"/>
    </source>
</evidence>
<gene>
    <name evidence="2" type="ORF">ACFPTP_17920</name>
</gene>
<sequence length="187" mass="20991">MNKALRYMFWGYLFIFFRLHVMIDLLMDPVGYYLIYAGCSRLVDVFPKAKKAMIVGFIGMLVSVPSVFVNLSDPALSTGWTTYALLLSAFKLITAYYLFVLLQDVVKVVGDQALQNRTNTTFTFFAAIHLITLAIMSFSMNMPGNDSDAITLLVFGIAVVIMDILFLLLIGAIRRVSPKQLHIDTLI</sequence>
<dbReference type="RefSeq" id="WP_381447657.1">
    <property type="nucleotide sequence ID" value="NZ_JBHSNP010000029.1"/>
</dbReference>
<comment type="caution">
    <text evidence="2">The sequence shown here is derived from an EMBL/GenBank/DDBJ whole genome shotgun (WGS) entry which is preliminary data.</text>
</comment>
<evidence type="ECO:0000313" key="2">
    <source>
        <dbReference type="EMBL" id="MFC5605121.1"/>
    </source>
</evidence>
<name>A0ABW0U199_9BACL</name>
<protein>
    <submittedName>
        <fullName evidence="2">Uncharacterized protein</fullName>
    </submittedName>
</protein>
<feature type="transmembrane region" description="Helical" evidence="1">
    <location>
        <begin position="53"/>
        <end position="71"/>
    </location>
</feature>
<keyword evidence="1" id="KW-1133">Transmembrane helix</keyword>
<accession>A0ABW0U199</accession>
<reference evidence="3" key="1">
    <citation type="journal article" date="2019" name="Int. J. Syst. Evol. Microbiol.">
        <title>The Global Catalogue of Microorganisms (GCM) 10K type strain sequencing project: providing services to taxonomists for standard genome sequencing and annotation.</title>
        <authorList>
            <consortium name="The Broad Institute Genomics Platform"/>
            <consortium name="The Broad Institute Genome Sequencing Center for Infectious Disease"/>
            <person name="Wu L."/>
            <person name="Ma J."/>
        </authorList>
    </citation>
    <scope>NUCLEOTIDE SEQUENCE [LARGE SCALE GENOMIC DNA]</scope>
    <source>
        <strain evidence="3">KACC 11299</strain>
    </source>
</reference>
<organism evidence="2 3">
    <name type="scientific">Sporosarcina koreensis</name>
    <dbReference type="NCBI Taxonomy" id="334735"/>
    <lineage>
        <taxon>Bacteria</taxon>
        <taxon>Bacillati</taxon>
        <taxon>Bacillota</taxon>
        <taxon>Bacilli</taxon>
        <taxon>Bacillales</taxon>
        <taxon>Caryophanaceae</taxon>
        <taxon>Sporosarcina</taxon>
    </lineage>
</organism>
<keyword evidence="1" id="KW-0472">Membrane</keyword>
<keyword evidence="1" id="KW-0812">Transmembrane</keyword>
<dbReference type="EMBL" id="JBHSNP010000029">
    <property type="protein sequence ID" value="MFC5605121.1"/>
    <property type="molecule type" value="Genomic_DNA"/>
</dbReference>
<feature type="transmembrane region" description="Helical" evidence="1">
    <location>
        <begin position="122"/>
        <end position="140"/>
    </location>
</feature>
<proteinExistence type="predicted"/>
<feature type="transmembrane region" description="Helical" evidence="1">
    <location>
        <begin position="83"/>
        <end position="102"/>
    </location>
</feature>
<keyword evidence="3" id="KW-1185">Reference proteome</keyword>
<feature type="transmembrane region" description="Helical" evidence="1">
    <location>
        <begin position="152"/>
        <end position="173"/>
    </location>
</feature>
<evidence type="ECO:0000256" key="1">
    <source>
        <dbReference type="SAM" id="Phobius"/>
    </source>
</evidence>